<keyword evidence="1" id="KW-0472">Membrane</keyword>
<evidence type="ECO:0000313" key="3">
    <source>
        <dbReference type="EMBL" id="KIW03208.1"/>
    </source>
</evidence>
<organism evidence="3 4">
    <name type="scientific">Verruconis gallopava</name>
    <dbReference type="NCBI Taxonomy" id="253628"/>
    <lineage>
        <taxon>Eukaryota</taxon>
        <taxon>Fungi</taxon>
        <taxon>Dikarya</taxon>
        <taxon>Ascomycota</taxon>
        <taxon>Pezizomycotina</taxon>
        <taxon>Dothideomycetes</taxon>
        <taxon>Pleosporomycetidae</taxon>
        <taxon>Venturiales</taxon>
        <taxon>Sympoventuriaceae</taxon>
        <taxon>Verruconis</taxon>
    </lineage>
</organism>
<keyword evidence="1" id="KW-0812">Transmembrane</keyword>
<feature type="signal peptide" evidence="2">
    <location>
        <begin position="1"/>
        <end position="20"/>
    </location>
</feature>
<dbReference type="InParanoid" id="A0A0D2A8X0"/>
<sequence>MRQFIPSLPLFLTLLPSASRTVLLSAEPLSEDIARPRALYDRRSDLQWPAIRAKNAEPALKEIAARSLEDDLVARQNYYAFSGAIYIVGPNGQSLSNLNAASPAYCPNSAPQSCGNIGVWNWCCPSGNTCAWADSAHTYVGCCPSGVTCAQGSVNANQIQTVTVYVTTTQYQQPNEVTTVIAAGGQGSTTTAAGNIIVVGKTTGLATYNGYCTTIYAQNLGPTPTTAAAACGIALVVNEAARPVLRQVLTATAAFWLLVVFVGVVPFRIRS</sequence>
<reference evidence="3 4" key="1">
    <citation type="submission" date="2015-01" db="EMBL/GenBank/DDBJ databases">
        <title>The Genome Sequence of Ochroconis gallopava CBS43764.</title>
        <authorList>
            <consortium name="The Broad Institute Genomics Platform"/>
            <person name="Cuomo C."/>
            <person name="de Hoog S."/>
            <person name="Gorbushina A."/>
            <person name="Stielow B."/>
            <person name="Teixiera M."/>
            <person name="Abouelleil A."/>
            <person name="Chapman S.B."/>
            <person name="Priest M."/>
            <person name="Young S.K."/>
            <person name="Wortman J."/>
            <person name="Nusbaum C."/>
            <person name="Birren B."/>
        </authorList>
    </citation>
    <scope>NUCLEOTIDE SEQUENCE [LARGE SCALE GENOMIC DNA]</scope>
    <source>
        <strain evidence="3 4">CBS 43764</strain>
    </source>
</reference>
<dbReference type="RefSeq" id="XP_016213077.1">
    <property type="nucleotide sequence ID" value="XM_016358938.1"/>
</dbReference>
<dbReference type="GeneID" id="27313406"/>
<protein>
    <submittedName>
        <fullName evidence="3">Uncharacterized protein</fullName>
    </submittedName>
</protein>
<evidence type="ECO:0000256" key="1">
    <source>
        <dbReference type="SAM" id="Phobius"/>
    </source>
</evidence>
<evidence type="ECO:0000313" key="4">
    <source>
        <dbReference type="Proteomes" id="UP000053259"/>
    </source>
</evidence>
<dbReference type="VEuPathDB" id="FungiDB:PV09_05433"/>
<proteinExistence type="predicted"/>
<dbReference type="EMBL" id="KN847545">
    <property type="protein sequence ID" value="KIW03208.1"/>
    <property type="molecule type" value="Genomic_DNA"/>
</dbReference>
<evidence type="ECO:0000256" key="2">
    <source>
        <dbReference type="SAM" id="SignalP"/>
    </source>
</evidence>
<dbReference type="AlphaFoldDB" id="A0A0D2A8X0"/>
<keyword evidence="2" id="KW-0732">Signal</keyword>
<keyword evidence="4" id="KW-1185">Reference proteome</keyword>
<dbReference type="OrthoDB" id="2426396at2759"/>
<feature type="chain" id="PRO_5002253435" evidence="2">
    <location>
        <begin position="21"/>
        <end position="271"/>
    </location>
</feature>
<feature type="transmembrane region" description="Helical" evidence="1">
    <location>
        <begin position="248"/>
        <end position="267"/>
    </location>
</feature>
<dbReference type="HOGENOM" id="CLU_1027455_0_0_1"/>
<dbReference type="Proteomes" id="UP000053259">
    <property type="component" value="Unassembled WGS sequence"/>
</dbReference>
<name>A0A0D2A8X0_9PEZI</name>
<gene>
    <name evidence="3" type="ORF">PV09_05433</name>
</gene>
<keyword evidence="1" id="KW-1133">Transmembrane helix</keyword>
<accession>A0A0D2A8X0</accession>